<reference evidence="2" key="1">
    <citation type="journal article" date="2014" name="Int. J. Syst. Evol. Microbiol.">
        <title>Complete genome sequence of Corynebacterium casei LMG S-19264T (=DSM 44701T), isolated from a smear-ripened cheese.</title>
        <authorList>
            <consortium name="US DOE Joint Genome Institute (JGI-PGF)"/>
            <person name="Walter F."/>
            <person name="Albersmeier A."/>
            <person name="Kalinowski J."/>
            <person name="Ruckert C."/>
        </authorList>
    </citation>
    <scope>NUCLEOTIDE SEQUENCE</scope>
    <source>
        <strain evidence="2">KCTC 23310</strain>
    </source>
</reference>
<dbReference type="AlphaFoldDB" id="A0A918TRV3"/>
<reference evidence="2" key="2">
    <citation type="submission" date="2020-09" db="EMBL/GenBank/DDBJ databases">
        <authorList>
            <person name="Sun Q."/>
            <person name="Kim S."/>
        </authorList>
    </citation>
    <scope>NUCLEOTIDE SEQUENCE</scope>
    <source>
        <strain evidence="2">KCTC 23310</strain>
    </source>
</reference>
<dbReference type="EMBL" id="BMYJ01000005">
    <property type="protein sequence ID" value="GHC56442.1"/>
    <property type="molecule type" value="Genomic_DNA"/>
</dbReference>
<gene>
    <name evidence="2" type="ORF">GCM10007315_19730</name>
</gene>
<feature type="transmembrane region" description="Helical" evidence="1">
    <location>
        <begin position="52"/>
        <end position="72"/>
    </location>
</feature>
<keyword evidence="1" id="KW-0472">Membrane</keyword>
<sequence>MNAADLPSSVPPKFGSLRQVLIVISLFWLIEWQTQSLYFLSADRFSIAGLQWLLAMTLMIVAGLALGCQIAGRSADLGRLIVIIFLLACLTRPLIWLSHNLFPAPPKTHVLAFAELAQQVLPVLAIFWLITGGRRQGLWRGALVALCFLMAQGASQRFLLFEPMVYRLPPPSKPPINVEALYLAQPQLLQDQLAALPAQDPAKAEVFGLLLGGSAHQSVFLSEVEQGGAILEKAYGADGHFLQLVNSDDVPLRYPLANRTNLEIALGALARHVGPEDILFLYMTSHGREDLFKLEFAEAGTTNLVARDFAAMLDRASIGPAVIVLSACHSGSFIDELAAPDRLILTAAAADRTSFGCRDGGDWTYFGRALLAEALVVQPDPRRAFASALTSIAAREAAEDLQHSLPQISEGARIGALIDAVLAQQPALRP</sequence>
<evidence type="ECO:0008006" key="4">
    <source>
        <dbReference type="Google" id="ProtNLM"/>
    </source>
</evidence>
<dbReference type="Proteomes" id="UP000638981">
    <property type="component" value="Unassembled WGS sequence"/>
</dbReference>
<dbReference type="Gene3D" id="3.40.50.1460">
    <property type="match status" value="1"/>
</dbReference>
<proteinExistence type="predicted"/>
<dbReference type="Pfam" id="PF01650">
    <property type="entry name" value="Peptidase_C13"/>
    <property type="match status" value="1"/>
</dbReference>
<accession>A0A918TRV3</accession>
<dbReference type="GO" id="GO:0006508">
    <property type="term" value="P:proteolysis"/>
    <property type="evidence" value="ECO:0007669"/>
    <property type="project" value="InterPro"/>
</dbReference>
<keyword evidence="1" id="KW-0812">Transmembrane</keyword>
<organism evidence="2 3">
    <name type="scientific">Neogemmobacter tilapiae</name>
    <dbReference type="NCBI Taxonomy" id="875041"/>
    <lineage>
        <taxon>Bacteria</taxon>
        <taxon>Pseudomonadati</taxon>
        <taxon>Pseudomonadota</taxon>
        <taxon>Alphaproteobacteria</taxon>
        <taxon>Rhodobacterales</taxon>
        <taxon>Paracoccaceae</taxon>
        <taxon>Neogemmobacter</taxon>
    </lineage>
</organism>
<dbReference type="GO" id="GO:0008233">
    <property type="term" value="F:peptidase activity"/>
    <property type="evidence" value="ECO:0007669"/>
    <property type="project" value="InterPro"/>
</dbReference>
<dbReference type="InterPro" id="IPR001096">
    <property type="entry name" value="Peptidase_C13"/>
</dbReference>
<name>A0A918TRV3_9RHOB</name>
<feature type="transmembrane region" description="Helical" evidence="1">
    <location>
        <begin position="137"/>
        <end position="160"/>
    </location>
</feature>
<protein>
    <recommendedName>
        <fullName evidence="4">Peptidase C13</fullName>
    </recommendedName>
</protein>
<comment type="caution">
    <text evidence="2">The sequence shown here is derived from an EMBL/GenBank/DDBJ whole genome shotgun (WGS) entry which is preliminary data.</text>
</comment>
<keyword evidence="1" id="KW-1133">Transmembrane helix</keyword>
<feature type="transmembrane region" description="Helical" evidence="1">
    <location>
        <begin position="110"/>
        <end position="131"/>
    </location>
</feature>
<feature type="transmembrane region" description="Helical" evidence="1">
    <location>
        <begin position="78"/>
        <end position="98"/>
    </location>
</feature>
<evidence type="ECO:0000313" key="3">
    <source>
        <dbReference type="Proteomes" id="UP000638981"/>
    </source>
</evidence>
<evidence type="ECO:0000256" key="1">
    <source>
        <dbReference type="SAM" id="Phobius"/>
    </source>
</evidence>
<evidence type="ECO:0000313" key="2">
    <source>
        <dbReference type="EMBL" id="GHC56442.1"/>
    </source>
</evidence>
<keyword evidence="3" id="KW-1185">Reference proteome</keyword>